<evidence type="ECO:0000313" key="1">
    <source>
        <dbReference type="EMBL" id="HHQ80460.1"/>
    </source>
</evidence>
<protein>
    <submittedName>
        <fullName evidence="1">XRE family transcriptional regulator</fullName>
    </submittedName>
</protein>
<name>A0A7J3ZM03_9CREN</name>
<dbReference type="AlphaFoldDB" id="A0A7J3ZM03"/>
<dbReference type="EMBL" id="DRZC01000041">
    <property type="protein sequence ID" value="HHQ80460.1"/>
    <property type="molecule type" value="Genomic_DNA"/>
</dbReference>
<comment type="caution">
    <text evidence="1">The sequence shown here is derived from an EMBL/GenBank/DDBJ whole genome shotgun (WGS) entry which is preliminary data.</text>
</comment>
<sequence>MARRSIFELAYRYIEPSVRRQLAVELCRRGIPRGRVAEAIGISQSLLTRYLRGERGSRLDLTPYRDVVELVARLAEKALEARRVELDEGIYRIVLYFLSRRYFCNTHVALDRSINPATCRICPTLFGIGGEGGEHQSRTSPPIPAERGEP</sequence>
<gene>
    <name evidence="1" type="ORF">ENM78_03245</name>
</gene>
<accession>A0A7J3ZM03</accession>
<reference evidence="1" key="1">
    <citation type="journal article" date="2020" name="mSystems">
        <title>Genome- and Community-Level Interaction Insights into Carbon Utilization and Element Cycling Functions of Hydrothermarchaeota in Hydrothermal Sediment.</title>
        <authorList>
            <person name="Zhou Z."/>
            <person name="Liu Y."/>
            <person name="Xu W."/>
            <person name="Pan J."/>
            <person name="Luo Z.H."/>
            <person name="Li M."/>
        </authorList>
    </citation>
    <scope>NUCLEOTIDE SEQUENCE [LARGE SCALE GENOMIC DNA]</scope>
    <source>
        <strain evidence="1">SpSt-1116</strain>
    </source>
</reference>
<dbReference type="PANTHER" id="PTHR40730">
    <property type="entry name" value="TRANSCRIPTIONAL REGULATOR PROTEIN-LIKE PROTEIN"/>
    <property type="match status" value="1"/>
</dbReference>
<dbReference type="PANTHER" id="PTHR40730:SF4">
    <property type="entry name" value="TRANSCRIPTIONAL REGULATOR"/>
    <property type="match status" value="1"/>
</dbReference>
<proteinExistence type="predicted"/>
<organism evidence="1">
    <name type="scientific">Fervidicoccus fontis</name>
    <dbReference type="NCBI Taxonomy" id="683846"/>
    <lineage>
        <taxon>Archaea</taxon>
        <taxon>Thermoproteota</taxon>
        <taxon>Thermoprotei</taxon>
        <taxon>Fervidicoccales</taxon>
        <taxon>Fervidicoccaceae</taxon>
        <taxon>Fervidicoccus</taxon>
    </lineage>
</organism>